<feature type="compositionally biased region" description="Polar residues" evidence="5">
    <location>
        <begin position="308"/>
        <end position="318"/>
    </location>
</feature>
<reference evidence="7" key="1">
    <citation type="submission" date="2021-12" db="EMBL/GenBank/DDBJ databases">
        <authorList>
            <person name="King R."/>
        </authorList>
    </citation>
    <scope>NUCLEOTIDE SEQUENCE</scope>
</reference>
<dbReference type="GO" id="GO:0005634">
    <property type="term" value="C:nucleus"/>
    <property type="evidence" value="ECO:0007669"/>
    <property type="project" value="UniProtKB-SubCell"/>
</dbReference>
<dbReference type="GO" id="GO:0000978">
    <property type="term" value="F:RNA polymerase II cis-regulatory region sequence-specific DNA binding"/>
    <property type="evidence" value="ECO:0007669"/>
    <property type="project" value="TreeGrafter"/>
</dbReference>
<dbReference type="InterPro" id="IPR012346">
    <property type="entry name" value="p53/RUNT-type_TF_DNA-bd_sf"/>
</dbReference>
<keyword evidence="4" id="KW-0539">Nucleus</keyword>
<evidence type="ECO:0000313" key="8">
    <source>
        <dbReference type="Proteomes" id="UP001154078"/>
    </source>
</evidence>
<keyword evidence="2" id="KW-0805">Transcription regulation</keyword>
<evidence type="ECO:0000256" key="1">
    <source>
        <dbReference type="ARBA" id="ARBA00004123"/>
    </source>
</evidence>
<feature type="compositionally biased region" description="Polar residues" evidence="5">
    <location>
        <begin position="252"/>
        <end position="282"/>
    </location>
</feature>
<dbReference type="AlphaFoldDB" id="A0A9P0FNQ8"/>
<keyword evidence="3" id="KW-0804">Transcription</keyword>
<evidence type="ECO:0000256" key="4">
    <source>
        <dbReference type="ARBA" id="ARBA00023242"/>
    </source>
</evidence>
<organism evidence="7 8">
    <name type="scientific">Brassicogethes aeneus</name>
    <name type="common">Rape pollen beetle</name>
    <name type="synonym">Meligethes aeneus</name>
    <dbReference type="NCBI Taxonomy" id="1431903"/>
    <lineage>
        <taxon>Eukaryota</taxon>
        <taxon>Metazoa</taxon>
        <taxon>Ecdysozoa</taxon>
        <taxon>Arthropoda</taxon>
        <taxon>Hexapoda</taxon>
        <taxon>Insecta</taxon>
        <taxon>Pterygota</taxon>
        <taxon>Neoptera</taxon>
        <taxon>Endopterygota</taxon>
        <taxon>Coleoptera</taxon>
        <taxon>Polyphaga</taxon>
        <taxon>Cucujiformia</taxon>
        <taxon>Nitidulidae</taxon>
        <taxon>Meligethinae</taxon>
        <taxon>Brassicogethes</taxon>
    </lineage>
</organism>
<gene>
    <name evidence="7" type="ORF">MELIAE_LOCUS13330</name>
</gene>
<dbReference type="Pfam" id="PF00853">
    <property type="entry name" value="Runt"/>
    <property type="match status" value="1"/>
</dbReference>
<dbReference type="InterPro" id="IPR008967">
    <property type="entry name" value="p53-like_TF_DNA-bd_sf"/>
</dbReference>
<name>A0A9P0FNQ8_BRAAE</name>
<protein>
    <recommendedName>
        <fullName evidence="6">Runt domain-containing protein</fullName>
    </recommendedName>
</protein>
<proteinExistence type="predicted"/>
<dbReference type="OrthoDB" id="10029800at2759"/>
<evidence type="ECO:0000256" key="3">
    <source>
        <dbReference type="ARBA" id="ARBA00023163"/>
    </source>
</evidence>
<evidence type="ECO:0000256" key="2">
    <source>
        <dbReference type="ARBA" id="ARBA00023015"/>
    </source>
</evidence>
<feature type="region of interest" description="Disordered" evidence="5">
    <location>
        <begin position="162"/>
        <end position="181"/>
    </location>
</feature>
<feature type="domain" description="Runt" evidence="6">
    <location>
        <begin position="45"/>
        <end position="170"/>
    </location>
</feature>
<dbReference type="PRINTS" id="PR00967">
    <property type="entry name" value="ONCOGENEAML1"/>
</dbReference>
<feature type="region of interest" description="Disordered" evidence="5">
    <location>
        <begin position="1"/>
        <end position="22"/>
    </location>
</feature>
<feature type="region of interest" description="Disordered" evidence="5">
    <location>
        <begin position="252"/>
        <end position="328"/>
    </location>
</feature>
<sequence>MLKRSFKRHNMHMGSEVSSTTGHHYERSYGQLTAEILAERTIDGLLAEHPGELVRTGSPHVVCTVLPPHWRSNKTLPVAFKVVALGDVGDGTVVTVRAGNDENYCAELRNCTAIMKNQVAKFNDLRFVGRSGRGKSFSLTIIVSTSPPQVATYSKAIKVTVDGPREPRSKTRQQGFHHFPFGPRPFAPDPLTGGLPFKLSGIAHHLAGLPGPPPEWAMLGGRPTYPHGPFVPHHHPHFPHHMFAALDRPVNTSPRIANEPSSTSLGPISINCSSAHSTTSPKHSPAQVGLLTTAAGGPPSPQEDDISVTASPLPSPKSQPAFPGVPNQQNQLFNNALAASLFLNTPLLPTPNQWFYSQLYPHDWSWMHFRNQGLMPKIRDEVQNPDSSSEKLDIMDLEEDSQKTINIKDDDDSKSPKLETTTTENNNIDIEKLENNNKTKPEGINLSLKLRKAAITLIKQKDEVSSTNKDSLKMSRSNTNRNSDVWRPY</sequence>
<evidence type="ECO:0000259" key="6">
    <source>
        <dbReference type="Pfam" id="PF00853"/>
    </source>
</evidence>
<evidence type="ECO:0000256" key="5">
    <source>
        <dbReference type="SAM" id="MobiDB-lite"/>
    </source>
</evidence>
<dbReference type="PANTHER" id="PTHR11950">
    <property type="entry name" value="RUNT RELATED"/>
    <property type="match status" value="1"/>
</dbReference>
<feature type="compositionally biased region" description="Polar residues" evidence="5">
    <location>
        <begin position="465"/>
        <end position="483"/>
    </location>
</feature>
<dbReference type="FunFam" id="2.60.40.720:FF:000001">
    <property type="entry name" value="Runt-related transcription factor"/>
    <property type="match status" value="1"/>
</dbReference>
<dbReference type="PANTHER" id="PTHR11950:SF48">
    <property type="entry name" value="RUNT RELATED B"/>
    <property type="match status" value="1"/>
</dbReference>
<keyword evidence="8" id="KW-1185">Reference proteome</keyword>
<evidence type="ECO:0000313" key="7">
    <source>
        <dbReference type="EMBL" id="CAH0564883.1"/>
    </source>
</evidence>
<dbReference type="InterPro" id="IPR000040">
    <property type="entry name" value="AML1_Runt"/>
</dbReference>
<dbReference type="Gene3D" id="2.60.40.720">
    <property type="match status" value="1"/>
</dbReference>
<dbReference type="SUPFAM" id="SSF49417">
    <property type="entry name" value="p53-like transcription factors"/>
    <property type="match status" value="1"/>
</dbReference>
<comment type="subcellular location">
    <subcellularLocation>
        <location evidence="1">Nucleus</location>
    </subcellularLocation>
</comment>
<dbReference type="EMBL" id="OV121140">
    <property type="protein sequence ID" value="CAH0564883.1"/>
    <property type="molecule type" value="Genomic_DNA"/>
</dbReference>
<dbReference type="GO" id="GO:0005524">
    <property type="term" value="F:ATP binding"/>
    <property type="evidence" value="ECO:0007669"/>
    <property type="project" value="InterPro"/>
</dbReference>
<feature type="region of interest" description="Disordered" evidence="5">
    <location>
        <begin position="463"/>
        <end position="489"/>
    </location>
</feature>
<dbReference type="InterPro" id="IPR013524">
    <property type="entry name" value="Runt_dom"/>
</dbReference>
<dbReference type="Proteomes" id="UP001154078">
    <property type="component" value="Chromosome 9"/>
</dbReference>
<accession>A0A9P0FNQ8</accession>
<dbReference type="GO" id="GO:0001709">
    <property type="term" value="P:cell fate determination"/>
    <property type="evidence" value="ECO:0007669"/>
    <property type="project" value="UniProtKB-ARBA"/>
</dbReference>
<feature type="compositionally biased region" description="Basic residues" evidence="5">
    <location>
        <begin position="1"/>
        <end position="11"/>
    </location>
</feature>
<dbReference type="GO" id="GO:0000981">
    <property type="term" value="F:DNA-binding transcription factor activity, RNA polymerase II-specific"/>
    <property type="evidence" value="ECO:0007669"/>
    <property type="project" value="TreeGrafter"/>
</dbReference>